<dbReference type="Proteomes" id="UP001165085">
    <property type="component" value="Unassembled WGS sequence"/>
</dbReference>
<gene>
    <name evidence="2" type="ORF">TrST_g13449</name>
</gene>
<sequence length="235" mass="26277">MGLKKHKACRLLSALIRAVLSCWAIVDIWLANVQPWLDMKKDWDEYLPDTPSDIQLVIECLENNTYVLPRYDDYASLYAPPESEEDFAGRYLAVHYDYHEVLVYMGILALFLEILISIGAAFKTNEYGEAPPKLVALDAVIDIFGILLASIIASKILYAYEVIDSFAACFPSKDSVIWSTATIPERGDVGRARAMAVVIAITQTGEFVDKITEYYDGMVRKDTFQKNAVVSSGVV</sequence>
<feature type="transmembrane region" description="Helical" evidence="1">
    <location>
        <begin position="134"/>
        <end position="160"/>
    </location>
</feature>
<evidence type="ECO:0000256" key="1">
    <source>
        <dbReference type="SAM" id="Phobius"/>
    </source>
</evidence>
<keyword evidence="1" id="KW-1133">Transmembrane helix</keyword>
<dbReference type="OrthoDB" id="10313270at2759"/>
<dbReference type="EMBL" id="BRXY01000364">
    <property type="protein sequence ID" value="GMH89949.1"/>
    <property type="molecule type" value="Genomic_DNA"/>
</dbReference>
<keyword evidence="1" id="KW-0812">Transmembrane</keyword>
<reference evidence="3" key="1">
    <citation type="journal article" date="2023" name="Commun. Biol.">
        <title>Genome analysis of Parmales, the sister group of diatoms, reveals the evolutionary specialization of diatoms from phago-mixotrophs to photoautotrophs.</title>
        <authorList>
            <person name="Ban H."/>
            <person name="Sato S."/>
            <person name="Yoshikawa S."/>
            <person name="Yamada K."/>
            <person name="Nakamura Y."/>
            <person name="Ichinomiya M."/>
            <person name="Sato N."/>
            <person name="Blanc-Mathieu R."/>
            <person name="Endo H."/>
            <person name="Kuwata A."/>
            <person name="Ogata H."/>
        </authorList>
    </citation>
    <scope>NUCLEOTIDE SEQUENCE [LARGE SCALE GENOMIC DNA]</scope>
    <source>
        <strain evidence="3">NIES 3701</strain>
    </source>
</reference>
<feature type="transmembrane region" description="Helical" evidence="1">
    <location>
        <begin position="101"/>
        <end position="122"/>
    </location>
</feature>
<evidence type="ECO:0000313" key="3">
    <source>
        <dbReference type="Proteomes" id="UP001165085"/>
    </source>
</evidence>
<name>A0A9W7BMP3_9STRA</name>
<comment type="caution">
    <text evidence="2">The sequence shown here is derived from an EMBL/GenBank/DDBJ whole genome shotgun (WGS) entry which is preliminary data.</text>
</comment>
<proteinExistence type="predicted"/>
<accession>A0A9W7BMP3</accession>
<dbReference type="AlphaFoldDB" id="A0A9W7BMP3"/>
<keyword evidence="1" id="KW-0472">Membrane</keyword>
<protein>
    <submittedName>
        <fullName evidence="2">Uncharacterized protein</fullName>
    </submittedName>
</protein>
<organism evidence="2 3">
    <name type="scientific">Triparma strigata</name>
    <dbReference type="NCBI Taxonomy" id="1606541"/>
    <lineage>
        <taxon>Eukaryota</taxon>
        <taxon>Sar</taxon>
        <taxon>Stramenopiles</taxon>
        <taxon>Ochrophyta</taxon>
        <taxon>Bolidophyceae</taxon>
        <taxon>Parmales</taxon>
        <taxon>Triparmaceae</taxon>
        <taxon>Triparma</taxon>
    </lineage>
</organism>
<evidence type="ECO:0000313" key="2">
    <source>
        <dbReference type="EMBL" id="GMH89949.1"/>
    </source>
</evidence>
<keyword evidence="3" id="KW-1185">Reference proteome</keyword>